<reference evidence="1" key="1">
    <citation type="submission" date="2014-09" db="EMBL/GenBank/DDBJ databases">
        <authorList>
            <person name="Magalhaes I.L.F."/>
            <person name="Oliveira U."/>
            <person name="Santos F.R."/>
            <person name="Vidigal T.H.D.A."/>
            <person name="Brescovit A.D."/>
            <person name="Santos A.J."/>
        </authorList>
    </citation>
    <scope>NUCLEOTIDE SEQUENCE</scope>
    <source>
        <tissue evidence="1">Shoot tissue taken approximately 20 cm above the soil surface</tissue>
    </source>
</reference>
<dbReference type="EMBL" id="GBRH01237972">
    <property type="protein sequence ID" value="JAD59923.1"/>
    <property type="molecule type" value="Transcribed_RNA"/>
</dbReference>
<dbReference type="AlphaFoldDB" id="A0A0A9BCM7"/>
<name>A0A0A9BCM7_ARUDO</name>
<evidence type="ECO:0000313" key="1">
    <source>
        <dbReference type="EMBL" id="JAD59923.1"/>
    </source>
</evidence>
<sequence length="30" mass="3673">MYLFATYIAEIYRLLPYTLLKCICFVHIPY</sequence>
<accession>A0A0A9BCM7</accession>
<reference evidence="1" key="2">
    <citation type="journal article" date="2015" name="Data Brief">
        <title>Shoot transcriptome of the giant reed, Arundo donax.</title>
        <authorList>
            <person name="Barrero R.A."/>
            <person name="Guerrero F.D."/>
            <person name="Moolhuijzen P."/>
            <person name="Goolsby J.A."/>
            <person name="Tidwell J."/>
            <person name="Bellgard S.E."/>
            <person name="Bellgard M.I."/>
        </authorList>
    </citation>
    <scope>NUCLEOTIDE SEQUENCE</scope>
    <source>
        <tissue evidence="1">Shoot tissue taken approximately 20 cm above the soil surface</tissue>
    </source>
</reference>
<proteinExistence type="predicted"/>
<protein>
    <submittedName>
        <fullName evidence="1">Uncharacterized protein</fullName>
    </submittedName>
</protein>
<organism evidence="1">
    <name type="scientific">Arundo donax</name>
    <name type="common">Giant reed</name>
    <name type="synonym">Donax arundinaceus</name>
    <dbReference type="NCBI Taxonomy" id="35708"/>
    <lineage>
        <taxon>Eukaryota</taxon>
        <taxon>Viridiplantae</taxon>
        <taxon>Streptophyta</taxon>
        <taxon>Embryophyta</taxon>
        <taxon>Tracheophyta</taxon>
        <taxon>Spermatophyta</taxon>
        <taxon>Magnoliopsida</taxon>
        <taxon>Liliopsida</taxon>
        <taxon>Poales</taxon>
        <taxon>Poaceae</taxon>
        <taxon>PACMAD clade</taxon>
        <taxon>Arundinoideae</taxon>
        <taxon>Arundineae</taxon>
        <taxon>Arundo</taxon>
    </lineage>
</organism>